<feature type="compositionally biased region" description="Basic and acidic residues" evidence="1">
    <location>
        <begin position="223"/>
        <end position="232"/>
    </location>
</feature>
<feature type="region of interest" description="Disordered" evidence="1">
    <location>
        <begin position="193"/>
        <end position="244"/>
    </location>
</feature>
<dbReference type="EMBL" id="SMOL01000401">
    <property type="protein sequence ID" value="KAB2619714.1"/>
    <property type="molecule type" value="Genomic_DNA"/>
</dbReference>
<dbReference type="PANTHER" id="PTHR36810:SF1">
    <property type="entry name" value="OS05G0232200 PROTEIN"/>
    <property type="match status" value="1"/>
</dbReference>
<evidence type="ECO:0000313" key="3">
    <source>
        <dbReference type="Proteomes" id="UP000327157"/>
    </source>
</evidence>
<reference evidence="3" key="2">
    <citation type="submission" date="2019-10" db="EMBL/GenBank/DDBJ databases">
        <title>A de novo genome assembly of a pear dwarfing rootstock.</title>
        <authorList>
            <person name="Wang F."/>
            <person name="Wang J."/>
            <person name="Li S."/>
            <person name="Zhang Y."/>
            <person name="Fang M."/>
            <person name="Ma L."/>
            <person name="Zhao Y."/>
            <person name="Jiang S."/>
        </authorList>
    </citation>
    <scope>NUCLEOTIDE SEQUENCE [LARGE SCALE GENOMIC DNA]</scope>
</reference>
<accession>A0A5N5H976</accession>
<feature type="compositionally biased region" description="Polar residues" evidence="1">
    <location>
        <begin position="194"/>
        <end position="203"/>
    </location>
</feature>
<evidence type="ECO:0000256" key="1">
    <source>
        <dbReference type="SAM" id="MobiDB-lite"/>
    </source>
</evidence>
<dbReference type="OrthoDB" id="1939272at2759"/>
<reference evidence="2 3" key="3">
    <citation type="submission" date="2019-11" db="EMBL/GenBank/DDBJ databases">
        <title>A de novo genome assembly of a pear dwarfing rootstock.</title>
        <authorList>
            <person name="Wang F."/>
            <person name="Wang J."/>
            <person name="Li S."/>
            <person name="Zhang Y."/>
            <person name="Fang M."/>
            <person name="Ma L."/>
            <person name="Zhao Y."/>
            <person name="Jiang S."/>
        </authorList>
    </citation>
    <scope>NUCLEOTIDE SEQUENCE [LARGE SCALE GENOMIC DNA]</scope>
    <source>
        <strain evidence="2">S2</strain>
        <tissue evidence="2">Leaf</tissue>
    </source>
</reference>
<proteinExistence type="predicted"/>
<organism evidence="2 3">
    <name type="scientific">Pyrus ussuriensis x Pyrus communis</name>
    <dbReference type="NCBI Taxonomy" id="2448454"/>
    <lineage>
        <taxon>Eukaryota</taxon>
        <taxon>Viridiplantae</taxon>
        <taxon>Streptophyta</taxon>
        <taxon>Embryophyta</taxon>
        <taxon>Tracheophyta</taxon>
        <taxon>Spermatophyta</taxon>
        <taxon>Magnoliopsida</taxon>
        <taxon>eudicotyledons</taxon>
        <taxon>Gunneridae</taxon>
        <taxon>Pentapetalae</taxon>
        <taxon>rosids</taxon>
        <taxon>fabids</taxon>
        <taxon>Rosales</taxon>
        <taxon>Rosaceae</taxon>
        <taxon>Amygdaloideae</taxon>
        <taxon>Maleae</taxon>
        <taxon>Pyrus</taxon>
    </lineage>
</organism>
<keyword evidence="3" id="KW-1185">Reference proteome</keyword>
<name>A0A5N5H976_9ROSA</name>
<comment type="caution">
    <text evidence="2">The sequence shown here is derived from an EMBL/GenBank/DDBJ whole genome shotgun (WGS) entry which is preliminary data.</text>
</comment>
<protein>
    <submittedName>
        <fullName evidence="2">Uncharacterized protein</fullName>
    </submittedName>
</protein>
<feature type="compositionally biased region" description="Polar residues" evidence="1">
    <location>
        <begin position="210"/>
        <end position="222"/>
    </location>
</feature>
<dbReference type="PANTHER" id="PTHR36810">
    <property type="entry name" value="BNACNNG47150D PROTEIN"/>
    <property type="match status" value="1"/>
</dbReference>
<dbReference type="AlphaFoldDB" id="A0A5N5H976"/>
<sequence length="503" mass="55188">MPGTINISVLQFMDLPSPPSSPISIKVSMGKRECQAWDKGDFTFALTTLRDNLVLLLQDSEGNEISHAGVEVKSIVEKGLWDDLFPLKGGGFVRMKLQFVLNEEERNKIQMMRESAVKKKQGELINSSPNSVQSTPSAGVNVTSSLYLREEISDRNEETLSAINLHQSVELPLNESYEGRFVEKAEAKPLPANVESTATSADKTSIVLRGSQSTAGATNRPNLQEDRLRNPEKQGPIKKTPSSVKKMISAFESGSAEDMRPQIKPPPIQVRSNKIKTGAPLESHNLEEHKNVISTETAESISKAVVNPFRSGDLNIGPTSGESDILVHQVVDIKKGNFPKNFVKPSTFETVVSDKILGKHRHEPSDIPRGKRHSGGIHGIEESRIQVSSRNCQITDVQGASDSANACTSEANLEDRHIRGDSGPNVCTSVAKCKDRHDPFERSGAWIFPDAAIHFCITTSGTNMIDSRGGCRENPSIHQKMNFSLPQNVEEVLNFSAELLVTY</sequence>
<reference evidence="2 3" key="1">
    <citation type="submission" date="2019-09" db="EMBL/GenBank/DDBJ databases">
        <authorList>
            <person name="Ou C."/>
        </authorList>
    </citation>
    <scope>NUCLEOTIDE SEQUENCE [LARGE SCALE GENOMIC DNA]</scope>
    <source>
        <strain evidence="2">S2</strain>
        <tissue evidence="2">Leaf</tissue>
    </source>
</reference>
<gene>
    <name evidence="2" type="ORF">D8674_015583</name>
</gene>
<evidence type="ECO:0000313" key="2">
    <source>
        <dbReference type="EMBL" id="KAB2619714.1"/>
    </source>
</evidence>
<dbReference type="Proteomes" id="UP000327157">
    <property type="component" value="Chromosome 15"/>
</dbReference>